<keyword evidence="5" id="KW-1185">Reference proteome</keyword>
<dbReference type="Gene3D" id="3.40.50.720">
    <property type="entry name" value="NAD(P)-binding Rossmann-like Domain"/>
    <property type="match status" value="1"/>
</dbReference>
<dbReference type="InterPro" id="IPR028939">
    <property type="entry name" value="P5C_Rdtase_cat_N"/>
</dbReference>
<dbReference type="Pfam" id="PF03807">
    <property type="entry name" value="F420_oxidored"/>
    <property type="match status" value="1"/>
</dbReference>
<dbReference type="PANTHER" id="PTHR14239:SF10">
    <property type="entry name" value="REDUCTASE"/>
    <property type="match status" value="1"/>
</dbReference>
<evidence type="ECO:0000256" key="2">
    <source>
        <dbReference type="SAM" id="MobiDB-lite"/>
    </source>
</evidence>
<name>A0ABX6A833_STRVD</name>
<evidence type="ECO:0000313" key="5">
    <source>
        <dbReference type="Proteomes" id="UP000327143"/>
    </source>
</evidence>
<proteinExistence type="predicted"/>
<evidence type="ECO:0000259" key="3">
    <source>
        <dbReference type="Pfam" id="PF03807"/>
    </source>
</evidence>
<evidence type="ECO:0000313" key="4">
    <source>
        <dbReference type="EMBL" id="QEU83916.1"/>
    </source>
</evidence>
<dbReference type="InterPro" id="IPR051267">
    <property type="entry name" value="STEAP_metalloreductase"/>
</dbReference>
<dbReference type="Proteomes" id="UP000327143">
    <property type="component" value="Chromosome"/>
</dbReference>
<dbReference type="PANTHER" id="PTHR14239">
    <property type="entry name" value="DUDULIN-RELATED"/>
    <property type="match status" value="1"/>
</dbReference>
<gene>
    <name evidence="4" type="ORF">CP969_03870</name>
</gene>
<feature type="region of interest" description="Disordered" evidence="2">
    <location>
        <begin position="1"/>
        <end position="21"/>
    </location>
</feature>
<feature type="domain" description="Pyrroline-5-carboxylate reductase catalytic N-terminal" evidence="3">
    <location>
        <begin position="52"/>
        <end position="146"/>
    </location>
</feature>
<evidence type="ECO:0000256" key="1">
    <source>
        <dbReference type="ARBA" id="ARBA00023002"/>
    </source>
</evidence>
<reference evidence="4 5" key="1">
    <citation type="submission" date="2017-09" db="EMBL/GenBank/DDBJ databases">
        <authorList>
            <person name="Lee N."/>
            <person name="Cho B.-K."/>
        </authorList>
    </citation>
    <scope>NUCLEOTIDE SEQUENCE [LARGE SCALE GENOMIC DNA]</scope>
    <source>
        <strain evidence="4 5">ATCC 39115</strain>
    </source>
</reference>
<organism evidence="4 5">
    <name type="scientific">Streptomyces viridosporus T7A</name>
    <dbReference type="NCBI Taxonomy" id="665577"/>
    <lineage>
        <taxon>Bacteria</taxon>
        <taxon>Bacillati</taxon>
        <taxon>Actinomycetota</taxon>
        <taxon>Actinomycetes</taxon>
        <taxon>Kitasatosporales</taxon>
        <taxon>Streptomycetaceae</taxon>
        <taxon>Streptomyces</taxon>
    </lineage>
</organism>
<sequence>MAVRRNHHALVAPGPQGRPRCPGQRWALARPARRCEGGHETPHVRGEPQVIISIVGAGNMARAIGTRVLSGGHSLRLHDRNPGKAEGLATSLSEAVSGADVQASDAEGAAAADVVVLALPYPAGREVAASLGAALSGKVVVDISNPVDFSTFDSLVVPPGTSAAEEIAAVVPDARLVKAFNTTFAGPLASGEVAGRPLDVFIAGDDDAAREAVASVVTSAGLRPLDVGPLRRARELEAFQFLHMASQERLGLGWSSGIAILP</sequence>
<dbReference type="EMBL" id="CP023700">
    <property type="protein sequence ID" value="QEU83916.1"/>
    <property type="molecule type" value="Genomic_DNA"/>
</dbReference>
<accession>A0ABX6A833</accession>
<dbReference type="InterPro" id="IPR036291">
    <property type="entry name" value="NAD(P)-bd_dom_sf"/>
</dbReference>
<protein>
    <submittedName>
        <fullName evidence="4">NADP oxidoreductase</fullName>
    </submittedName>
</protein>
<dbReference type="SUPFAM" id="SSF51735">
    <property type="entry name" value="NAD(P)-binding Rossmann-fold domains"/>
    <property type="match status" value="1"/>
</dbReference>
<keyword evidence="1" id="KW-0560">Oxidoreductase</keyword>